<dbReference type="PANTHER" id="PTHR42881:SF2">
    <property type="entry name" value="PROLYL ENDOPEPTIDASE"/>
    <property type="match status" value="1"/>
</dbReference>
<evidence type="ECO:0000313" key="4">
    <source>
        <dbReference type="EMBL" id="MDT9600202.1"/>
    </source>
</evidence>
<dbReference type="InterPro" id="IPR002470">
    <property type="entry name" value="Peptidase_S9A"/>
</dbReference>
<evidence type="ECO:0000256" key="2">
    <source>
        <dbReference type="ARBA" id="ARBA00011897"/>
    </source>
</evidence>
<sequence length="216" mass="23983">MRGGGEYGRDWYEAGKLENKHKVFEDLFAIAENLIARGEATPETLAMNGLSNGGLLAGAAIAHRPDLWRVVVPQVPLFDLMEGWPLTPDYAMIRAVAYEDYGNTEKPEEARMVFAWSPYQNLKDDTAYPAVFQIFGETDAGCLPFHGRKFTAALQHANTSDRPILYHLWKGVGHQPLDPEISASYYAEWLCFVMDQLGMPNVKLGEFRAANAGGNG</sequence>
<evidence type="ECO:0000259" key="3">
    <source>
        <dbReference type="Pfam" id="PF00326"/>
    </source>
</evidence>
<keyword evidence="5" id="KW-1185">Reference proteome</keyword>
<dbReference type="Pfam" id="PF00326">
    <property type="entry name" value="Peptidase_S9"/>
    <property type="match status" value="1"/>
</dbReference>
<dbReference type="PRINTS" id="PR00862">
    <property type="entry name" value="PROLIGOPTASE"/>
</dbReference>
<accession>A0ABU3Q9X9</accession>
<dbReference type="InterPro" id="IPR051167">
    <property type="entry name" value="Prolyl_oligopep/macrocyclase"/>
</dbReference>
<comment type="catalytic activity">
    <reaction evidence="1">
        <text>Hydrolysis of Pro-|-Xaa &gt;&gt; Ala-|-Xaa in oligopeptides.</text>
        <dbReference type="EC" id="3.4.21.26"/>
    </reaction>
</comment>
<dbReference type="InterPro" id="IPR029058">
    <property type="entry name" value="AB_hydrolase_fold"/>
</dbReference>
<dbReference type="EMBL" id="JAVUPU010000007">
    <property type="protein sequence ID" value="MDT9600202.1"/>
    <property type="molecule type" value="Genomic_DNA"/>
</dbReference>
<evidence type="ECO:0000313" key="5">
    <source>
        <dbReference type="Proteomes" id="UP001259572"/>
    </source>
</evidence>
<dbReference type="RefSeq" id="WP_315727300.1">
    <property type="nucleotide sequence ID" value="NZ_JAVUPU010000007.1"/>
</dbReference>
<evidence type="ECO:0000256" key="1">
    <source>
        <dbReference type="ARBA" id="ARBA00001070"/>
    </source>
</evidence>
<name>A0ABU3Q9X9_9SPHN</name>
<dbReference type="Proteomes" id="UP001259572">
    <property type="component" value="Unassembled WGS sequence"/>
</dbReference>
<dbReference type="SUPFAM" id="SSF53474">
    <property type="entry name" value="alpha/beta-Hydrolases"/>
    <property type="match status" value="1"/>
</dbReference>
<organism evidence="4 5">
    <name type="scientific">Sphingosinicella rhizophila</name>
    <dbReference type="NCBI Taxonomy" id="3050082"/>
    <lineage>
        <taxon>Bacteria</taxon>
        <taxon>Pseudomonadati</taxon>
        <taxon>Pseudomonadota</taxon>
        <taxon>Alphaproteobacteria</taxon>
        <taxon>Sphingomonadales</taxon>
        <taxon>Sphingosinicellaceae</taxon>
        <taxon>Sphingosinicella</taxon>
    </lineage>
</organism>
<dbReference type="InterPro" id="IPR001375">
    <property type="entry name" value="Peptidase_S9_cat"/>
</dbReference>
<proteinExistence type="predicted"/>
<reference evidence="4 5" key="1">
    <citation type="submission" date="2023-05" db="EMBL/GenBank/DDBJ databases">
        <authorList>
            <person name="Guo Y."/>
        </authorList>
    </citation>
    <scope>NUCLEOTIDE SEQUENCE [LARGE SCALE GENOMIC DNA]</scope>
    <source>
        <strain evidence="4 5">GR2756</strain>
    </source>
</reference>
<comment type="caution">
    <text evidence="4">The sequence shown here is derived from an EMBL/GenBank/DDBJ whole genome shotgun (WGS) entry which is preliminary data.</text>
</comment>
<dbReference type="PANTHER" id="PTHR42881">
    <property type="entry name" value="PROLYL ENDOPEPTIDASE"/>
    <property type="match status" value="1"/>
</dbReference>
<gene>
    <name evidence="4" type="ORF">RQX22_14670</name>
</gene>
<feature type="domain" description="Peptidase S9 prolyl oligopeptidase catalytic" evidence="3">
    <location>
        <begin position="2"/>
        <end position="198"/>
    </location>
</feature>
<dbReference type="Gene3D" id="3.40.50.1820">
    <property type="entry name" value="alpha/beta hydrolase"/>
    <property type="match status" value="1"/>
</dbReference>
<dbReference type="EC" id="3.4.21.26" evidence="2"/>
<protein>
    <recommendedName>
        <fullName evidence="2">prolyl oligopeptidase</fullName>
        <ecNumber evidence="2">3.4.21.26</ecNumber>
    </recommendedName>
</protein>